<feature type="domain" description="NolW-like" evidence="13">
    <location>
        <begin position="196"/>
        <end position="263"/>
    </location>
</feature>
<dbReference type="PRINTS" id="PR00811">
    <property type="entry name" value="BCTERIALGSPD"/>
</dbReference>
<feature type="signal peptide" evidence="11">
    <location>
        <begin position="1"/>
        <end position="24"/>
    </location>
</feature>
<dbReference type="Proteomes" id="UP001528823">
    <property type="component" value="Unassembled WGS sequence"/>
</dbReference>
<dbReference type="Pfam" id="PF03958">
    <property type="entry name" value="Secretin_N"/>
    <property type="match status" value="3"/>
</dbReference>
<reference evidence="15 16" key="1">
    <citation type="submission" date="2022-11" db="EMBL/GenBank/DDBJ databases">
        <title>Spartinivicinus poritis sp. nov., isolated from scleractinian coral Porites lutea.</title>
        <authorList>
            <person name="Zhang G."/>
            <person name="Cai L."/>
            <person name="Wei Q."/>
        </authorList>
    </citation>
    <scope>NUCLEOTIDE SEQUENCE [LARGE SCALE GENOMIC DNA]</scope>
    <source>
        <strain evidence="15 16">A2-2</strain>
    </source>
</reference>
<evidence type="ECO:0000256" key="3">
    <source>
        <dbReference type="ARBA" id="ARBA00022448"/>
    </source>
</evidence>
<comment type="caution">
    <text evidence="15">The sequence shown here is derived from an EMBL/GenBank/DDBJ whole genome shotgun (WGS) entry which is preliminary data.</text>
</comment>
<dbReference type="Pfam" id="PF21305">
    <property type="entry name" value="type_II_gspD_N0"/>
    <property type="match status" value="1"/>
</dbReference>
<keyword evidence="6 11" id="KW-0732">Signal</keyword>
<gene>
    <name evidence="15" type="primary">gspD</name>
    <name evidence="15" type="ORF">ORQ98_17990</name>
</gene>
<feature type="domain" description="Type II/III secretion system secretin-like" evidence="12">
    <location>
        <begin position="427"/>
        <end position="592"/>
    </location>
</feature>
<organism evidence="15 16">
    <name type="scientific">Spartinivicinus poritis</name>
    <dbReference type="NCBI Taxonomy" id="2994640"/>
    <lineage>
        <taxon>Bacteria</taxon>
        <taxon>Pseudomonadati</taxon>
        <taxon>Pseudomonadota</taxon>
        <taxon>Gammaproteobacteria</taxon>
        <taxon>Oceanospirillales</taxon>
        <taxon>Zooshikellaceae</taxon>
        <taxon>Spartinivicinus</taxon>
    </lineage>
</organism>
<name>A0ABT5UBZ1_9GAMM</name>
<evidence type="ECO:0000256" key="11">
    <source>
        <dbReference type="SAM" id="SignalP"/>
    </source>
</evidence>
<keyword evidence="7" id="KW-0653">Protein transport</keyword>
<evidence type="ECO:0000256" key="9">
    <source>
        <dbReference type="ARBA" id="ARBA00023237"/>
    </source>
</evidence>
<keyword evidence="5" id="KW-0812">Transmembrane</keyword>
<dbReference type="InterPro" id="IPR038591">
    <property type="entry name" value="NolW-like_sf"/>
</dbReference>
<dbReference type="PANTHER" id="PTHR30332">
    <property type="entry name" value="PROBABLE GENERAL SECRETION PATHWAY PROTEIN D"/>
    <property type="match status" value="1"/>
</dbReference>
<dbReference type="InterPro" id="IPR013356">
    <property type="entry name" value="T2SS_GspD"/>
</dbReference>
<evidence type="ECO:0000256" key="5">
    <source>
        <dbReference type="ARBA" id="ARBA00022692"/>
    </source>
</evidence>
<evidence type="ECO:0000313" key="15">
    <source>
        <dbReference type="EMBL" id="MDE1463847.1"/>
    </source>
</evidence>
<dbReference type="PANTHER" id="PTHR30332:SF24">
    <property type="entry name" value="SECRETIN GSPD-RELATED"/>
    <property type="match status" value="1"/>
</dbReference>
<dbReference type="InterPro" id="IPR005644">
    <property type="entry name" value="NolW-like"/>
</dbReference>
<evidence type="ECO:0000259" key="13">
    <source>
        <dbReference type="Pfam" id="PF03958"/>
    </source>
</evidence>
<keyword evidence="4" id="KW-1134">Transmembrane beta strand</keyword>
<evidence type="ECO:0000313" key="16">
    <source>
        <dbReference type="Proteomes" id="UP001528823"/>
    </source>
</evidence>
<dbReference type="Pfam" id="PF00263">
    <property type="entry name" value="Secretin"/>
    <property type="match status" value="1"/>
</dbReference>
<dbReference type="EMBL" id="JAPMOU010000025">
    <property type="protein sequence ID" value="MDE1463847.1"/>
    <property type="molecule type" value="Genomic_DNA"/>
</dbReference>
<feature type="domain" description="NolW-like" evidence="13">
    <location>
        <begin position="132"/>
        <end position="190"/>
    </location>
</feature>
<evidence type="ECO:0000256" key="7">
    <source>
        <dbReference type="ARBA" id="ARBA00022927"/>
    </source>
</evidence>
<protein>
    <submittedName>
        <fullName evidence="15">Type II secretion system secretin GspD</fullName>
    </submittedName>
</protein>
<proteinExistence type="inferred from homology"/>
<sequence length="635" mass="69171">MKRYIGSCAVWLLIVTAVPVGWSAQNQPSPSTEMKINMQDGDIRSFIQWIAERTGKNFVIDPRVKGRVSVISQEVLSPEEAYQVFLSVLQVHGFTALNTGQVTKIIPDATARHSGVPVMGNHKPEPNDEMVVQVIKPKNISAQKLVSTLRPLVPQTGHLVAHPDSNALIVSDRARNIDQLVKIVKEVDLAGGIDVEFIPLQHASAKDLVNVLKGLVPPIKSGTMLNRGISFVADERSNSILMAGDPVKRKVLANLVRRLDKSERSDGGAEVIYLHYQKAKDLAETLQKLAGNIQKGAKDAKIADREVAIEANEATNALVISGPPKIMKTIKETVRKLDIRRAQVLVEAVIVELTDKNVGEIGVQWGTSGGAINGDGLFAGTRHSTSETGLTPSFDGFPGGKDGAIGLGSGLTLGFYRNGSLRSLVRALASNDKANILSTPSLITLDNEEASIHVGKNIAVTTGEQTGSSSSSSTEPFKTFERRDVGLTLEVTPLVNRSDSVTLEVKQEISDLISDSDADKVSYSKREIKTHVLVDDNSTLVLGGLIKDKIGIGEDKVPFLGDLPVIGWLFRAEKEVKEKTNLMVFLKPTIIRNRQTAEKASNEKYYQMKLRQKEFRELLEKLDKKSNVPLLPDVS</sequence>
<evidence type="ECO:0000256" key="4">
    <source>
        <dbReference type="ARBA" id="ARBA00022452"/>
    </source>
</evidence>
<dbReference type="RefSeq" id="WP_274690181.1">
    <property type="nucleotide sequence ID" value="NZ_JAPMOU010000025.1"/>
</dbReference>
<evidence type="ECO:0000256" key="8">
    <source>
        <dbReference type="ARBA" id="ARBA00023136"/>
    </source>
</evidence>
<dbReference type="InterPro" id="IPR050810">
    <property type="entry name" value="Bact_Secretion_Sys_Channel"/>
</dbReference>
<evidence type="ECO:0000256" key="6">
    <source>
        <dbReference type="ARBA" id="ARBA00022729"/>
    </source>
</evidence>
<comment type="similarity">
    <text evidence="2">Belongs to the bacterial secretin family. GSP D subfamily.</text>
</comment>
<accession>A0ABT5UBZ1</accession>
<dbReference type="InterPro" id="IPR049371">
    <property type="entry name" value="GspD-like_N0"/>
</dbReference>
<keyword evidence="16" id="KW-1185">Reference proteome</keyword>
<feature type="chain" id="PRO_5046469115" evidence="11">
    <location>
        <begin position="25"/>
        <end position="635"/>
    </location>
</feature>
<evidence type="ECO:0000256" key="2">
    <source>
        <dbReference type="ARBA" id="ARBA00006980"/>
    </source>
</evidence>
<keyword evidence="9" id="KW-0998">Cell outer membrane</keyword>
<evidence type="ECO:0000259" key="14">
    <source>
        <dbReference type="Pfam" id="PF21305"/>
    </source>
</evidence>
<dbReference type="InterPro" id="IPR001775">
    <property type="entry name" value="GspD/PilQ"/>
</dbReference>
<dbReference type="InterPro" id="IPR004846">
    <property type="entry name" value="T2SS/T3SS_dom"/>
</dbReference>
<evidence type="ECO:0000256" key="10">
    <source>
        <dbReference type="RuleBase" id="RU004004"/>
    </source>
</evidence>
<comment type="subcellular location">
    <subcellularLocation>
        <location evidence="1 10">Cell outer membrane</location>
    </subcellularLocation>
</comment>
<evidence type="ECO:0000256" key="1">
    <source>
        <dbReference type="ARBA" id="ARBA00004442"/>
    </source>
</evidence>
<feature type="domain" description="NolW-like" evidence="13">
    <location>
        <begin position="270"/>
        <end position="343"/>
    </location>
</feature>
<keyword evidence="8" id="KW-0472">Membrane</keyword>
<keyword evidence="3 10" id="KW-0813">Transport</keyword>
<dbReference type="Gene3D" id="3.30.1370.120">
    <property type="match status" value="3"/>
</dbReference>
<feature type="domain" description="GspD-like N0" evidence="14">
    <location>
        <begin position="36"/>
        <end position="105"/>
    </location>
</feature>
<evidence type="ECO:0000259" key="12">
    <source>
        <dbReference type="Pfam" id="PF00263"/>
    </source>
</evidence>
<dbReference type="NCBIfam" id="TIGR02517">
    <property type="entry name" value="type_II_gspD"/>
    <property type="match status" value="1"/>
</dbReference>